<feature type="transmembrane region" description="Helical" evidence="1">
    <location>
        <begin position="65"/>
        <end position="88"/>
    </location>
</feature>
<keyword evidence="4" id="KW-1185">Reference proteome</keyword>
<feature type="domain" description="DUF6533" evidence="2">
    <location>
        <begin position="33"/>
        <end position="77"/>
    </location>
</feature>
<keyword evidence="1" id="KW-1133">Transmembrane helix</keyword>
<sequence length="160" mass="18128">MYHLQLLHTPSARETIEVDYAVFASDHRLLRSFFIAGLVILIYDHILTLGMEIKYIWRSKLRPSTCWFLAVRYIGLAAALAMLPYHFMVLDHQSCSKLQWMWEVLIVSQEVLIEVTLALRVLAMYGFNRWVFSGFATAIGTLTGISLASMTGIGPLRGGC</sequence>
<accession>A0AAD7BNL8</accession>
<gene>
    <name evidence="3" type="ORF">FB45DRAFT_1060593</name>
</gene>
<keyword evidence="1" id="KW-0812">Transmembrane</keyword>
<feature type="transmembrane region" description="Helical" evidence="1">
    <location>
        <begin position="100"/>
        <end position="123"/>
    </location>
</feature>
<evidence type="ECO:0000256" key="1">
    <source>
        <dbReference type="SAM" id="Phobius"/>
    </source>
</evidence>
<feature type="transmembrane region" description="Helical" evidence="1">
    <location>
        <begin position="33"/>
        <end position="53"/>
    </location>
</feature>
<keyword evidence="1" id="KW-0472">Membrane</keyword>
<evidence type="ECO:0000313" key="4">
    <source>
        <dbReference type="Proteomes" id="UP001221142"/>
    </source>
</evidence>
<feature type="transmembrane region" description="Helical" evidence="1">
    <location>
        <begin position="130"/>
        <end position="153"/>
    </location>
</feature>
<dbReference type="Pfam" id="PF20151">
    <property type="entry name" value="DUF6533"/>
    <property type="match status" value="1"/>
</dbReference>
<organism evidence="3 4">
    <name type="scientific">Roridomyces roridus</name>
    <dbReference type="NCBI Taxonomy" id="1738132"/>
    <lineage>
        <taxon>Eukaryota</taxon>
        <taxon>Fungi</taxon>
        <taxon>Dikarya</taxon>
        <taxon>Basidiomycota</taxon>
        <taxon>Agaricomycotina</taxon>
        <taxon>Agaricomycetes</taxon>
        <taxon>Agaricomycetidae</taxon>
        <taxon>Agaricales</taxon>
        <taxon>Marasmiineae</taxon>
        <taxon>Mycenaceae</taxon>
        <taxon>Roridomyces</taxon>
    </lineage>
</organism>
<name>A0AAD7BNL8_9AGAR</name>
<dbReference type="EMBL" id="JARKIF010000012">
    <property type="protein sequence ID" value="KAJ7626060.1"/>
    <property type="molecule type" value="Genomic_DNA"/>
</dbReference>
<protein>
    <recommendedName>
        <fullName evidence="2">DUF6533 domain-containing protein</fullName>
    </recommendedName>
</protein>
<evidence type="ECO:0000259" key="2">
    <source>
        <dbReference type="Pfam" id="PF20151"/>
    </source>
</evidence>
<comment type="caution">
    <text evidence="3">The sequence shown here is derived from an EMBL/GenBank/DDBJ whole genome shotgun (WGS) entry which is preliminary data.</text>
</comment>
<dbReference type="InterPro" id="IPR045340">
    <property type="entry name" value="DUF6533"/>
</dbReference>
<reference evidence="3" key="1">
    <citation type="submission" date="2023-03" db="EMBL/GenBank/DDBJ databases">
        <title>Massive genome expansion in bonnet fungi (Mycena s.s.) driven by repeated elements and novel gene families across ecological guilds.</title>
        <authorList>
            <consortium name="Lawrence Berkeley National Laboratory"/>
            <person name="Harder C.B."/>
            <person name="Miyauchi S."/>
            <person name="Viragh M."/>
            <person name="Kuo A."/>
            <person name="Thoen E."/>
            <person name="Andreopoulos B."/>
            <person name="Lu D."/>
            <person name="Skrede I."/>
            <person name="Drula E."/>
            <person name="Henrissat B."/>
            <person name="Morin E."/>
            <person name="Kohler A."/>
            <person name="Barry K."/>
            <person name="LaButti K."/>
            <person name="Morin E."/>
            <person name="Salamov A."/>
            <person name="Lipzen A."/>
            <person name="Mereny Z."/>
            <person name="Hegedus B."/>
            <person name="Baldrian P."/>
            <person name="Stursova M."/>
            <person name="Weitz H."/>
            <person name="Taylor A."/>
            <person name="Grigoriev I.V."/>
            <person name="Nagy L.G."/>
            <person name="Martin F."/>
            <person name="Kauserud H."/>
        </authorList>
    </citation>
    <scope>NUCLEOTIDE SEQUENCE</scope>
    <source>
        <strain evidence="3">9284</strain>
    </source>
</reference>
<dbReference type="Proteomes" id="UP001221142">
    <property type="component" value="Unassembled WGS sequence"/>
</dbReference>
<proteinExistence type="predicted"/>
<evidence type="ECO:0000313" key="3">
    <source>
        <dbReference type="EMBL" id="KAJ7626060.1"/>
    </source>
</evidence>
<dbReference type="AlphaFoldDB" id="A0AAD7BNL8"/>